<evidence type="ECO:0000256" key="6">
    <source>
        <dbReference type="ARBA" id="ARBA00023136"/>
    </source>
</evidence>
<dbReference type="InterPro" id="IPR006043">
    <property type="entry name" value="NCS2"/>
</dbReference>
<evidence type="ECO:0000256" key="2">
    <source>
        <dbReference type="ARBA" id="ARBA00008821"/>
    </source>
</evidence>
<accession>H6MVT2</accession>
<evidence type="ECO:0000256" key="3">
    <source>
        <dbReference type="ARBA" id="ARBA00022448"/>
    </source>
</evidence>
<dbReference type="Proteomes" id="UP000009154">
    <property type="component" value="Chromosome"/>
</dbReference>
<comment type="subcellular location">
    <subcellularLocation>
        <location evidence="1">Membrane</location>
        <topology evidence="1">Multi-pass membrane protein</topology>
    </subcellularLocation>
</comment>
<dbReference type="eggNOG" id="COG2233">
    <property type="taxonomic scope" value="Bacteria"/>
</dbReference>
<dbReference type="Pfam" id="PF00860">
    <property type="entry name" value="Xan_ur_permease"/>
    <property type="match status" value="1"/>
</dbReference>
<protein>
    <submittedName>
        <fullName evidence="9">Putative permease</fullName>
    </submittedName>
</protein>
<feature type="transmembrane region" description="Helical" evidence="8">
    <location>
        <begin position="159"/>
        <end position="175"/>
    </location>
</feature>
<feature type="transmembrane region" description="Helical" evidence="8">
    <location>
        <begin position="182"/>
        <end position="201"/>
    </location>
</feature>
<reference evidence="9 10" key="1">
    <citation type="journal article" date="2012" name="Appl. Environ. Microbiol.">
        <title>Involvement of two latex-clearing proteins during rubber degradation and insights into the subsequent degradation pathway revealed by the genome sequence of Gordonia polyisoprenivorans strain VH2.</title>
        <authorList>
            <person name="Hiessl S."/>
            <person name="Schuldes J."/>
            <person name="Thurmer A."/>
            <person name="Halbsguth T."/>
            <person name="Broker D."/>
            <person name="Angelov A."/>
            <person name="Liebl W."/>
            <person name="Daniel R."/>
            <person name="Steinbuchel A."/>
        </authorList>
    </citation>
    <scope>NUCLEOTIDE SEQUENCE [LARGE SCALE GENOMIC DNA]</scope>
    <source>
        <strain evidence="10">DSM 44266 / VH2</strain>
    </source>
</reference>
<dbReference type="STRING" id="1112204.GPOL_c43790"/>
<dbReference type="PANTHER" id="PTHR42810">
    <property type="entry name" value="PURINE PERMEASE C1399.01C-RELATED"/>
    <property type="match status" value="1"/>
</dbReference>
<keyword evidence="3" id="KW-0813">Transport</keyword>
<dbReference type="AlphaFoldDB" id="H6MVT2"/>
<dbReference type="GO" id="GO:0042907">
    <property type="term" value="F:xanthine transmembrane transporter activity"/>
    <property type="evidence" value="ECO:0007669"/>
    <property type="project" value="TreeGrafter"/>
</dbReference>
<feature type="transmembrane region" description="Helical" evidence="8">
    <location>
        <begin position="21"/>
        <end position="44"/>
    </location>
</feature>
<proteinExistence type="inferred from homology"/>
<keyword evidence="4 8" id="KW-0812">Transmembrane</keyword>
<evidence type="ECO:0000256" key="1">
    <source>
        <dbReference type="ARBA" id="ARBA00004141"/>
    </source>
</evidence>
<evidence type="ECO:0000313" key="9">
    <source>
        <dbReference type="EMBL" id="AFA75382.1"/>
    </source>
</evidence>
<dbReference type="KEGG" id="gpo:GPOL_c43790"/>
<feature type="transmembrane region" description="Helical" evidence="8">
    <location>
        <begin position="330"/>
        <end position="352"/>
    </location>
</feature>
<feature type="compositionally biased region" description="Basic residues" evidence="7">
    <location>
        <begin position="449"/>
        <end position="458"/>
    </location>
</feature>
<name>H6MVT2_GORPV</name>
<organism evidence="9 10">
    <name type="scientific">Gordonia polyisoprenivorans (strain DSM 44266 / VH2)</name>
    <dbReference type="NCBI Taxonomy" id="1112204"/>
    <lineage>
        <taxon>Bacteria</taxon>
        <taxon>Bacillati</taxon>
        <taxon>Actinomycetota</taxon>
        <taxon>Actinomycetes</taxon>
        <taxon>Mycobacteriales</taxon>
        <taxon>Gordoniaceae</taxon>
        <taxon>Gordonia</taxon>
    </lineage>
</organism>
<dbReference type="RefSeq" id="WP_014361586.1">
    <property type="nucleotide sequence ID" value="NC_016906.1"/>
</dbReference>
<evidence type="ECO:0000256" key="5">
    <source>
        <dbReference type="ARBA" id="ARBA00022989"/>
    </source>
</evidence>
<feature type="transmembrane region" description="Helical" evidence="8">
    <location>
        <begin position="221"/>
        <end position="239"/>
    </location>
</feature>
<feature type="transmembrane region" description="Helical" evidence="8">
    <location>
        <begin position="100"/>
        <end position="122"/>
    </location>
</feature>
<keyword evidence="6 8" id="KW-0472">Membrane</keyword>
<evidence type="ECO:0000256" key="4">
    <source>
        <dbReference type="ARBA" id="ARBA00022692"/>
    </source>
</evidence>
<feature type="transmembrane region" description="Helical" evidence="8">
    <location>
        <begin position="76"/>
        <end position="94"/>
    </location>
</feature>
<evidence type="ECO:0000313" key="10">
    <source>
        <dbReference type="Proteomes" id="UP000009154"/>
    </source>
</evidence>
<evidence type="ECO:0000256" key="8">
    <source>
        <dbReference type="SAM" id="Phobius"/>
    </source>
</evidence>
<dbReference type="EMBL" id="CP003119">
    <property type="protein sequence ID" value="AFA75382.1"/>
    <property type="molecule type" value="Genomic_DNA"/>
</dbReference>
<feature type="transmembrane region" description="Helical" evidence="8">
    <location>
        <begin position="50"/>
        <end position="69"/>
    </location>
</feature>
<feature type="transmembrane region" description="Helical" evidence="8">
    <location>
        <begin position="301"/>
        <end position="324"/>
    </location>
</feature>
<dbReference type="HOGENOM" id="CLU_017959_1_1_11"/>
<gene>
    <name evidence="9" type="ordered locus">GPOL_c43790</name>
</gene>
<feature type="transmembrane region" description="Helical" evidence="8">
    <location>
        <begin position="386"/>
        <end position="403"/>
    </location>
</feature>
<sequence>MDMFTWQRTDGREVVAPKQRLPWPGTIGIGLQHVVAMFGATFLVPVLTGFPPATTLLFSGIGTILFLLITRNQLPSYLGSSFAVIAPVTAAAGSHGHAGALGGIVMVGIMVMIVGAVVHFVGIGWIERLMPPICTGAIVALVGFNLAPTAKANFEKDPITAFVVLLLMLLSLVLFRGLLGRLAVFTAVVAGYLIALARGEVDTSAIAGAGWFGLPHFTGPSFHFALLPMFIPVVLVLVVENIGHVKSISAMTGTNNNRHMGRALFADGLATTIAGSGGGTATTTYAENIGVMAATKVYSTAAYWIAGLAAVLLGLCPKVGAAVASIPPGVLGGATVALYGLVGILGIHIWVINRVDFSQPINQFTAAIALVVGIADFSWTVGDLSFGGIALGAIAAVVVYHSMRLIGGWRRTVAPQPDPTAVDLEIEMPRMDESARSTTDFEPAEGSVHRHRMGSVDR</sequence>
<feature type="transmembrane region" description="Helical" evidence="8">
    <location>
        <begin position="129"/>
        <end position="147"/>
    </location>
</feature>
<dbReference type="PANTHER" id="PTHR42810:SF4">
    <property type="entry name" value="URIC ACID TRANSPORTER UACT"/>
    <property type="match status" value="1"/>
</dbReference>
<keyword evidence="10" id="KW-1185">Reference proteome</keyword>
<comment type="similarity">
    <text evidence="2">Belongs to the nucleobase:cation symporter-2 (NCS2) (TC 2.A.40) family.</text>
</comment>
<dbReference type="GO" id="GO:0005886">
    <property type="term" value="C:plasma membrane"/>
    <property type="evidence" value="ECO:0007669"/>
    <property type="project" value="TreeGrafter"/>
</dbReference>
<evidence type="ECO:0000256" key="7">
    <source>
        <dbReference type="SAM" id="MobiDB-lite"/>
    </source>
</evidence>
<dbReference type="GeneID" id="90161381"/>
<feature type="region of interest" description="Disordered" evidence="7">
    <location>
        <begin position="432"/>
        <end position="458"/>
    </location>
</feature>
<keyword evidence="5 8" id="KW-1133">Transmembrane helix</keyword>